<gene>
    <name evidence="3" type="ORF">TWF694_008559</name>
</gene>
<protein>
    <submittedName>
        <fullName evidence="3">Uncharacterized protein</fullName>
    </submittedName>
</protein>
<evidence type="ECO:0000256" key="1">
    <source>
        <dbReference type="SAM" id="MobiDB-lite"/>
    </source>
</evidence>
<sequence length="517" mass="50713">MMSRGIKLKAILALPLCLQLLVIPTTGATDSPAVNRRAAGVNLDPAQASAYGYEQAQAATTVAASVYQMSPSAMDEAAGNTILDEPEGTLIPTCAGDQALDVTTTITDIEVETVTVGGDQTSSATATLLVGSEPVETQAPTQIATGGGNPIATGGGNPIATGGGNPIATGGGNQAEVSNPGVLEIVQTITATVTVTDTRTTLFVDNSANGPTNVLEVVETLTSTIFVNPGGQVPDQSAQPQPSGVGGGANVGPCDCQCLCPVGSMPTVISNNQPNNQVQPTIIMAPGDTEPKPTIVLSPDQNGQEGSTVVLEPGNTSAVGGGSPIATDGLPSVSTGIAGGFPSGFETISNPTATDQALPSGFTTIADPKGGVPLAPGASPVSSAVGGGNNAVSSTLEIASTVTSMTTEIPTPSTTSTTTTSTTSSTTSSTTTSTTSTPSSTTVTPVEVASTAAPEPTPSPATLDGGQGTLIIPIGDPKTVTTSTSSIDPGFGGGSVNPFQPIVTGGLSGVLTVPFGP</sequence>
<feature type="chain" id="PRO_5043631446" evidence="2">
    <location>
        <begin position="29"/>
        <end position="517"/>
    </location>
</feature>
<dbReference type="AlphaFoldDB" id="A0AAV9XGF8"/>
<feature type="signal peptide" evidence="2">
    <location>
        <begin position="1"/>
        <end position="28"/>
    </location>
</feature>
<dbReference type="EMBL" id="JAVHJO010000004">
    <property type="protein sequence ID" value="KAK6541190.1"/>
    <property type="molecule type" value="Genomic_DNA"/>
</dbReference>
<accession>A0AAV9XGF8</accession>
<feature type="compositionally biased region" description="Low complexity" evidence="1">
    <location>
        <begin position="405"/>
        <end position="454"/>
    </location>
</feature>
<evidence type="ECO:0000256" key="2">
    <source>
        <dbReference type="SAM" id="SignalP"/>
    </source>
</evidence>
<organism evidence="3 4">
    <name type="scientific">Orbilia ellipsospora</name>
    <dbReference type="NCBI Taxonomy" id="2528407"/>
    <lineage>
        <taxon>Eukaryota</taxon>
        <taxon>Fungi</taxon>
        <taxon>Dikarya</taxon>
        <taxon>Ascomycota</taxon>
        <taxon>Pezizomycotina</taxon>
        <taxon>Orbiliomycetes</taxon>
        <taxon>Orbiliales</taxon>
        <taxon>Orbiliaceae</taxon>
        <taxon>Orbilia</taxon>
    </lineage>
</organism>
<keyword evidence="4" id="KW-1185">Reference proteome</keyword>
<evidence type="ECO:0000313" key="4">
    <source>
        <dbReference type="Proteomes" id="UP001365542"/>
    </source>
</evidence>
<dbReference type="Proteomes" id="UP001365542">
    <property type="component" value="Unassembled WGS sequence"/>
</dbReference>
<feature type="region of interest" description="Disordered" evidence="1">
    <location>
        <begin position="405"/>
        <end position="467"/>
    </location>
</feature>
<keyword evidence="2" id="KW-0732">Signal</keyword>
<reference evidence="3 4" key="1">
    <citation type="submission" date="2019-10" db="EMBL/GenBank/DDBJ databases">
        <authorList>
            <person name="Palmer J.M."/>
        </authorList>
    </citation>
    <scope>NUCLEOTIDE SEQUENCE [LARGE SCALE GENOMIC DNA]</scope>
    <source>
        <strain evidence="3 4">TWF694</strain>
    </source>
</reference>
<comment type="caution">
    <text evidence="3">The sequence shown here is derived from an EMBL/GenBank/DDBJ whole genome shotgun (WGS) entry which is preliminary data.</text>
</comment>
<evidence type="ECO:0000313" key="3">
    <source>
        <dbReference type="EMBL" id="KAK6541190.1"/>
    </source>
</evidence>
<name>A0AAV9XGF8_9PEZI</name>
<proteinExistence type="predicted"/>